<feature type="coiled-coil region" evidence="1">
    <location>
        <begin position="180"/>
        <end position="213"/>
    </location>
</feature>
<keyword evidence="3" id="KW-0812">Transmembrane</keyword>
<keyword evidence="1" id="KW-0175">Coiled coil</keyword>
<feature type="compositionally biased region" description="Basic and acidic residues" evidence="2">
    <location>
        <begin position="341"/>
        <end position="351"/>
    </location>
</feature>
<evidence type="ECO:0000256" key="2">
    <source>
        <dbReference type="SAM" id="MobiDB-lite"/>
    </source>
</evidence>
<reference evidence="5" key="1">
    <citation type="journal article" date="2018" name="MSphere">
        <title>Fusobacterium Genomics Using MinION and Illumina Sequencing Enables Genome Completion and Correction.</title>
        <authorList>
            <person name="Todd S.M."/>
            <person name="Settlage R.E."/>
            <person name="Lahmers K.K."/>
            <person name="Slade D.J."/>
        </authorList>
    </citation>
    <scope>NUCLEOTIDE SEQUENCE [LARGE SCALE GENOMIC DNA]</scope>
    <source>
        <strain evidence="5">ATCC 27725</strain>
    </source>
</reference>
<name>A0ABM6U0R4_FUSVA</name>
<feature type="transmembrane region" description="Helical" evidence="3">
    <location>
        <begin position="75"/>
        <end position="98"/>
    </location>
</feature>
<feature type="transmembrane region" description="Helical" evidence="3">
    <location>
        <begin position="118"/>
        <end position="135"/>
    </location>
</feature>
<organism evidence="4 5">
    <name type="scientific">Fusobacterium varium ATCC 27725</name>
    <dbReference type="NCBI Taxonomy" id="469618"/>
    <lineage>
        <taxon>Bacteria</taxon>
        <taxon>Fusobacteriati</taxon>
        <taxon>Fusobacteriota</taxon>
        <taxon>Fusobacteriia</taxon>
        <taxon>Fusobacteriales</taxon>
        <taxon>Fusobacteriaceae</taxon>
        <taxon>Fusobacterium</taxon>
    </lineage>
</organism>
<feature type="compositionally biased region" description="Basic and acidic residues" evidence="2">
    <location>
        <begin position="275"/>
        <end position="286"/>
    </location>
</feature>
<gene>
    <name evidence="4" type="ORF">C4N18_00985</name>
</gene>
<feature type="transmembrane region" description="Helical" evidence="3">
    <location>
        <begin position="43"/>
        <end position="63"/>
    </location>
</feature>
<evidence type="ECO:0000313" key="5">
    <source>
        <dbReference type="Proteomes" id="UP000241238"/>
    </source>
</evidence>
<evidence type="ECO:0000256" key="3">
    <source>
        <dbReference type="SAM" id="Phobius"/>
    </source>
</evidence>
<evidence type="ECO:0000313" key="4">
    <source>
        <dbReference type="EMBL" id="AVQ29865.1"/>
    </source>
</evidence>
<sequence>MKKILKFLHLKYLYLYFIIYFISSYFFNGKLKSTGIYLFLENYLGIIIFPALFMLIISPLFFFIKDRKKKMVFNVKLHAFFILLISCLYLFIVCKLKLPFTKELADDSIIENFLGLSIYKYKIGFIATYLFYLILKNIMFCYIYVGLGFLIFSTFFLITAKFIKTTICRIYHEHKEKKRIQKEEQLLREQIAIKEALEKREADKKLKMELEKEIRIKERVEEVILNKELVLESYSIDENKNNDIINNIKESDTQEDDDEEFLKIIDPDFFSRQKNEKTKKEAVKQELEEEKEEEKIENPASDMAYESTIDFPLFTIADSPVKEEKIKETADNTETVIEKTLEKSEKKERKLLTIRTPGGKKDDSSF</sequence>
<dbReference type="Proteomes" id="UP000241238">
    <property type="component" value="Chromosome"/>
</dbReference>
<feature type="transmembrane region" description="Helical" evidence="3">
    <location>
        <begin position="142"/>
        <end position="163"/>
    </location>
</feature>
<feature type="region of interest" description="Disordered" evidence="2">
    <location>
        <begin position="341"/>
        <end position="366"/>
    </location>
</feature>
<accession>A0ABM6U0R4</accession>
<feature type="region of interest" description="Disordered" evidence="2">
    <location>
        <begin position="275"/>
        <end position="303"/>
    </location>
</feature>
<keyword evidence="5" id="KW-1185">Reference proteome</keyword>
<keyword evidence="3" id="KW-0472">Membrane</keyword>
<dbReference type="RefSeq" id="WP_005950893.1">
    <property type="nucleotide sequence ID" value="NZ_CP028103.1"/>
</dbReference>
<protein>
    <submittedName>
        <fullName evidence="4">ABC transporter permease</fullName>
    </submittedName>
</protein>
<proteinExistence type="predicted"/>
<keyword evidence="3" id="KW-1133">Transmembrane helix</keyword>
<feature type="transmembrane region" description="Helical" evidence="3">
    <location>
        <begin position="12"/>
        <end position="31"/>
    </location>
</feature>
<dbReference type="GeneID" id="77466547"/>
<dbReference type="EMBL" id="CP028103">
    <property type="protein sequence ID" value="AVQ29865.1"/>
    <property type="molecule type" value="Genomic_DNA"/>
</dbReference>
<evidence type="ECO:0000256" key="1">
    <source>
        <dbReference type="SAM" id="Coils"/>
    </source>
</evidence>